<dbReference type="EMBL" id="JAHLOQ010000026">
    <property type="protein sequence ID" value="MBU5336689.1"/>
    <property type="molecule type" value="Genomic_DNA"/>
</dbReference>
<dbReference type="RefSeq" id="WP_216570256.1">
    <property type="nucleotide sequence ID" value="NZ_JAHLOQ010000026.1"/>
</dbReference>
<proteinExistence type="predicted"/>
<organism evidence="1 2">
    <name type="scientific">Intestinibacter bartlettii</name>
    <dbReference type="NCBI Taxonomy" id="261299"/>
    <lineage>
        <taxon>Bacteria</taxon>
        <taxon>Bacillati</taxon>
        <taxon>Bacillota</taxon>
        <taxon>Clostridia</taxon>
        <taxon>Peptostreptococcales</taxon>
        <taxon>Peptostreptococcaceae</taxon>
        <taxon>Intestinibacter</taxon>
    </lineage>
</organism>
<reference evidence="1 2" key="1">
    <citation type="submission" date="2021-06" db="EMBL/GenBank/DDBJ databases">
        <authorList>
            <person name="Sun Q."/>
            <person name="Li D."/>
        </authorList>
    </citation>
    <scope>NUCLEOTIDE SEQUENCE [LARGE SCALE GENOMIC DNA]</scope>
    <source>
        <strain evidence="1 2">N19</strain>
    </source>
</reference>
<evidence type="ECO:0000313" key="1">
    <source>
        <dbReference type="EMBL" id="MBU5336689.1"/>
    </source>
</evidence>
<sequence length="101" mass="11803">MLEKKGLYRTDLNRPGRECTVIYHSRDNPIHLVLDCNVIMRFGDKILLLSKDANSTSKIGFRAIRTFKIGVDEEDEDDMKYYDFEIELKSGDYLEFSFIEG</sequence>
<keyword evidence="2" id="KW-1185">Reference proteome</keyword>
<evidence type="ECO:0000313" key="2">
    <source>
        <dbReference type="Proteomes" id="UP001196301"/>
    </source>
</evidence>
<comment type="caution">
    <text evidence="1">The sequence shown here is derived from an EMBL/GenBank/DDBJ whole genome shotgun (WGS) entry which is preliminary data.</text>
</comment>
<gene>
    <name evidence="1" type="ORF">KQI20_09580</name>
</gene>
<accession>A0ABS6DYS0</accession>
<dbReference type="Proteomes" id="UP001196301">
    <property type="component" value="Unassembled WGS sequence"/>
</dbReference>
<protein>
    <submittedName>
        <fullName evidence="1">Uncharacterized protein</fullName>
    </submittedName>
</protein>
<name>A0ABS6DYS0_9FIRM</name>